<dbReference type="SUPFAM" id="SSF46785">
    <property type="entry name" value="Winged helix' DNA-binding domain"/>
    <property type="match status" value="1"/>
</dbReference>
<proteinExistence type="predicted"/>
<dbReference type="InterPro" id="IPR036388">
    <property type="entry name" value="WH-like_DNA-bd_sf"/>
</dbReference>
<comment type="caution">
    <text evidence="2">The sequence shown here is derived from an EMBL/GenBank/DDBJ whole genome shotgun (WGS) entry which is preliminary data.</text>
</comment>
<dbReference type="InterPro" id="IPR036390">
    <property type="entry name" value="WH_DNA-bd_sf"/>
</dbReference>
<evidence type="ECO:0000313" key="3">
    <source>
        <dbReference type="Proteomes" id="UP000242519"/>
    </source>
</evidence>
<dbReference type="EMBL" id="MZNU01000059">
    <property type="protein sequence ID" value="OWP05939.1"/>
    <property type="molecule type" value="Genomic_DNA"/>
</dbReference>
<dbReference type="Proteomes" id="UP000242519">
    <property type="component" value="Unassembled WGS sequence"/>
</dbReference>
<dbReference type="Pfam" id="PF11625">
    <property type="entry name" value="DUF3253"/>
    <property type="match status" value="1"/>
</dbReference>
<evidence type="ECO:0008006" key="4">
    <source>
        <dbReference type="Google" id="ProtNLM"/>
    </source>
</evidence>
<sequence>MTIAALADRALKICATCGRQMTWRKKWEKNWETITYCSDSCRRHRIKPKSLDLAFESTILSLLSERRATHGPAAVVTCEEAEEQVLRGRRPGVADEDRAPVAREAPDDAVQEPWGRISSPSRTRERCRQAARRLAARGDIVITQAGKPVEPSFAKGVMELKLP</sequence>
<dbReference type="InterPro" id="IPR017136">
    <property type="entry name" value="UCP037205"/>
</dbReference>
<protein>
    <recommendedName>
        <fullName evidence="4">DUF2256 and DUF3253 domain-containing protein</fullName>
    </recommendedName>
</protein>
<dbReference type="PANTHER" id="PTHR37463:SF1">
    <property type="entry name" value="DUF2256 DOMAIN-CONTAINING PROTEIN"/>
    <property type="match status" value="1"/>
</dbReference>
<gene>
    <name evidence="2" type="ORF">B2J93_6263</name>
</gene>
<dbReference type="Gene3D" id="1.10.10.10">
    <property type="entry name" value="Winged helix-like DNA-binding domain superfamily/Winged helix DNA-binding domain"/>
    <property type="match status" value="1"/>
</dbReference>
<dbReference type="AlphaFoldDB" id="A0A218ZD02"/>
<accession>A0A218ZD02</accession>
<dbReference type="PANTHER" id="PTHR37463">
    <property type="entry name" value="GSL3115 PROTEIN"/>
    <property type="match status" value="1"/>
</dbReference>
<dbReference type="Pfam" id="PF10013">
    <property type="entry name" value="DUF2256"/>
    <property type="match status" value="1"/>
</dbReference>
<reference evidence="2 3" key="1">
    <citation type="submission" date="2017-04" db="EMBL/GenBank/DDBJ databases">
        <title>Draft genome sequence of Marssonina coronaria NL1: causal agent of apple blotch.</title>
        <authorList>
            <person name="Cheng Q."/>
        </authorList>
    </citation>
    <scope>NUCLEOTIDE SEQUENCE [LARGE SCALE GENOMIC DNA]</scope>
    <source>
        <strain evidence="2 3">NL1</strain>
    </source>
</reference>
<dbReference type="InterPro" id="IPR021660">
    <property type="entry name" value="DUF3253"/>
</dbReference>
<dbReference type="OrthoDB" id="537467at2759"/>
<evidence type="ECO:0000313" key="2">
    <source>
        <dbReference type="EMBL" id="OWP05939.1"/>
    </source>
</evidence>
<dbReference type="InParanoid" id="A0A218ZD02"/>
<name>A0A218ZD02_9HELO</name>
<evidence type="ECO:0000256" key="1">
    <source>
        <dbReference type="SAM" id="MobiDB-lite"/>
    </source>
</evidence>
<keyword evidence="3" id="KW-1185">Reference proteome</keyword>
<feature type="compositionally biased region" description="Basic and acidic residues" evidence="1">
    <location>
        <begin position="92"/>
        <end position="106"/>
    </location>
</feature>
<organism evidence="2 3">
    <name type="scientific">Diplocarpon coronariae</name>
    <dbReference type="NCBI Taxonomy" id="2795749"/>
    <lineage>
        <taxon>Eukaryota</taxon>
        <taxon>Fungi</taxon>
        <taxon>Dikarya</taxon>
        <taxon>Ascomycota</taxon>
        <taxon>Pezizomycotina</taxon>
        <taxon>Leotiomycetes</taxon>
        <taxon>Helotiales</taxon>
        <taxon>Drepanopezizaceae</taxon>
        <taxon>Diplocarpon</taxon>
    </lineage>
</organism>
<feature type="region of interest" description="Disordered" evidence="1">
    <location>
        <begin position="87"/>
        <end position="125"/>
    </location>
</feature>